<dbReference type="PANTHER" id="PTHR12300:SF117">
    <property type="entry name" value="LP05237P-RELATED"/>
    <property type="match status" value="1"/>
</dbReference>
<dbReference type="EMBL" id="JBJKBG010000009">
    <property type="protein sequence ID" value="KAL3722640.1"/>
    <property type="molecule type" value="Genomic_DNA"/>
</dbReference>
<dbReference type="Pfam" id="PF03134">
    <property type="entry name" value="TB2_DP1_HVA22"/>
    <property type="match status" value="1"/>
</dbReference>
<comment type="similarity">
    <text evidence="1">Belongs to the DP1 family.</text>
</comment>
<organism evidence="3 4">
    <name type="scientific">Eucalyptus globulus</name>
    <name type="common">Tasmanian blue gum</name>
    <dbReference type="NCBI Taxonomy" id="34317"/>
    <lineage>
        <taxon>Eukaryota</taxon>
        <taxon>Viridiplantae</taxon>
        <taxon>Streptophyta</taxon>
        <taxon>Embryophyta</taxon>
        <taxon>Tracheophyta</taxon>
        <taxon>Spermatophyta</taxon>
        <taxon>Magnoliopsida</taxon>
        <taxon>eudicotyledons</taxon>
        <taxon>Gunneridae</taxon>
        <taxon>Pentapetalae</taxon>
        <taxon>rosids</taxon>
        <taxon>malvids</taxon>
        <taxon>Myrtales</taxon>
        <taxon>Myrtaceae</taxon>
        <taxon>Myrtoideae</taxon>
        <taxon>Eucalypteae</taxon>
        <taxon>Eucalyptus</taxon>
    </lineage>
</organism>
<name>A0ABD3JEW9_EUCGL</name>
<protein>
    <recommendedName>
        <fullName evidence="1">HVA22-like protein</fullName>
    </recommendedName>
</protein>
<reference evidence="3 4" key="1">
    <citation type="submission" date="2024-11" db="EMBL/GenBank/DDBJ databases">
        <title>Chromosome-level genome assembly of Eucalyptus globulus Labill. provides insights into its genome evolution.</title>
        <authorList>
            <person name="Li X."/>
        </authorList>
    </citation>
    <scope>NUCLEOTIDE SEQUENCE [LARGE SCALE GENOMIC DNA]</scope>
    <source>
        <strain evidence="3">CL2024</strain>
        <tissue evidence="3">Fresh tender leaves</tissue>
    </source>
</reference>
<dbReference type="InterPro" id="IPR004345">
    <property type="entry name" value="TB2_DP1_HVA22"/>
</dbReference>
<dbReference type="Proteomes" id="UP001634007">
    <property type="component" value="Unassembled WGS sequence"/>
</dbReference>
<feature type="region of interest" description="Disordered" evidence="2">
    <location>
        <begin position="160"/>
        <end position="235"/>
    </location>
</feature>
<evidence type="ECO:0000313" key="3">
    <source>
        <dbReference type="EMBL" id="KAL3722640.1"/>
    </source>
</evidence>
<accession>A0ABD3JEW9</accession>
<evidence type="ECO:0000256" key="1">
    <source>
        <dbReference type="RuleBase" id="RU362006"/>
    </source>
</evidence>
<evidence type="ECO:0000313" key="4">
    <source>
        <dbReference type="Proteomes" id="UP001634007"/>
    </source>
</evidence>
<comment type="subcellular location">
    <subcellularLocation>
        <location evidence="1">Membrane</location>
        <topology evidence="1">Multi-pass membrane protein</topology>
    </subcellularLocation>
</comment>
<dbReference type="GO" id="GO:0016020">
    <property type="term" value="C:membrane"/>
    <property type="evidence" value="ECO:0007669"/>
    <property type="project" value="UniProtKB-SubCell"/>
</dbReference>
<dbReference type="AlphaFoldDB" id="A0ABD3JEW9"/>
<keyword evidence="4" id="KW-1185">Reference proteome</keyword>
<sequence length="262" mass="30109">MMGSLLSRALLMIFGYAYPAYNCFKTIENNEPETRQLLFWCQYWILVAFLSVCERLGDAFISWLPLYGEAKFAFFVYLWHPQTKGTQYIYSYFLQPYLVTHEKVIDRSLLELRAMAGDSAVLTWQKAMSYGQMRFFEFMQYANSPLKSPACPDQEYLKADDDQAKQQIEAGTSSKTPSSLPVRSSSREPVVGQLIADSSGQTRASPPDTAPDGSCSGNGKSNQPRLEDVKRTLLHKEKDSRWRMFEFAMNRLKRRRAATHRK</sequence>
<dbReference type="PANTHER" id="PTHR12300">
    <property type="entry name" value="HVA22-LIKE PROTEINS"/>
    <property type="match status" value="1"/>
</dbReference>
<proteinExistence type="inferred from homology"/>
<gene>
    <name evidence="3" type="ORF">ACJRO7_034934</name>
</gene>
<feature type="compositionally biased region" description="Polar residues" evidence="2">
    <location>
        <begin position="165"/>
        <end position="184"/>
    </location>
</feature>
<evidence type="ECO:0000256" key="2">
    <source>
        <dbReference type="SAM" id="MobiDB-lite"/>
    </source>
</evidence>
<feature type="compositionally biased region" description="Polar residues" evidence="2">
    <location>
        <begin position="215"/>
        <end position="224"/>
    </location>
</feature>
<feature type="compositionally biased region" description="Basic and acidic residues" evidence="2">
    <location>
        <begin position="225"/>
        <end position="235"/>
    </location>
</feature>
<comment type="caution">
    <text evidence="3">The sequence shown here is derived from an EMBL/GenBank/DDBJ whole genome shotgun (WGS) entry which is preliminary data.</text>
</comment>